<dbReference type="GO" id="GO:0016020">
    <property type="term" value="C:membrane"/>
    <property type="evidence" value="ECO:0007669"/>
    <property type="project" value="UniProtKB-SubCell"/>
</dbReference>
<feature type="transmembrane region" description="Helical" evidence="6">
    <location>
        <begin position="360"/>
        <end position="383"/>
    </location>
</feature>
<feature type="domain" description="Major facilitator superfamily (MFS) profile" evidence="7">
    <location>
        <begin position="65"/>
        <end position="578"/>
    </location>
</feature>
<evidence type="ECO:0000256" key="2">
    <source>
        <dbReference type="ARBA" id="ARBA00022448"/>
    </source>
</evidence>
<feature type="transmembrane region" description="Helical" evidence="6">
    <location>
        <begin position="238"/>
        <end position="260"/>
    </location>
</feature>
<keyword evidence="3 6" id="KW-0812">Transmembrane</keyword>
<keyword evidence="5 6" id="KW-0472">Membrane</keyword>
<organism evidence="8 9">
    <name type="scientific">Cryptococcus depauperatus CBS 7841</name>
    <dbReference type="NCBI Taxonomy" id="1295531"/>
    <lineage>
        <taxon>Eukaryota</taxon>
        <taxon>Fungi</taxon>
        <taxon>Dikarya</taxon>
        <taxon>Basidiomycota</taxon>
        <taxon>Agaricomycotina</taxon>
        <taxon>Tremellomycetes</taxon>
        <taxon>Tremellales</taxon>
        <taxon>Cryptococcaceae</taxon>
        <taxon>Cryptococcus</taxon>
    </lineage>
</organism>
<keyword evidence="9" id="KW-1185">Reference proteome</keyword>
<dbReference type="InterPro" id="IPR020846">
    <property type="entry name" value="MFS_dom"/>
</dbReference>
<dbReference type="CDD" id="cd17330">
    <property type="entry name" value="MFS_SLC46_TetA_like"/>
    <property type="match status" value="1"/>
</dbReference>
<keyword evidence="4 6" id="KW-1133">Transmembrane helix</keyword>
<comment type="subcellular location">
    <subcellularLocation>
        <location evidence="1">Membrane</location>
        <topology evidence="1">Multi-pass membrane protein</topology>
    </subcellularLocation>
</comment>
<reference evidence="8" key="1">
    <citation type="submission" date="2016-06" db="EMBL/GenBank/DDBJ databases">
        <authorList>
            <person name="Cuomo C."/>
            <person name="Litvintseva A."/>
            <person name="Heitman J."/>
            <person name="Chen Y."/>
            <person name="Sun S."/>
            <person name="Springer D."/>
            <person name="Dromer F."/>
            <person name="Young S."/>
            <person name="Zeng Q."/>
            <person name="Chapman S."/>
            <person name="Gujja S."/>
            <person name="Saif S."/>
            <person name="Birren B."/>
        </authorList>
    </citation>
    <scope>NUCLEOTIDE SEQUENCE</scope>
    <source>
        <strain evidence="8">CBS 7841</strain>
    </source>
</reference>
<evidence type="ECO:0000313" key="9">
    <source>
        <dbReference type="Proteomes" id="UP000094043"/>
    </source>
</evidence>
<dbReference type="Pfam" id="PF07690">
    <property type="entry name" value="MFS_1"/>
    <property type="match status" value="1"/>
</dbReference>
<evidence type="ECO:0000259" key="7">
    <source>
        <dbReference type="PROSITE" id="PS50850"/>
    </source>
</evidence>
<feature type="transmembrane region" description="Helical" evidence="6">
    <location>
        <begin position="194"/>
        <end position="218"/>
    </location>
</feature>
<feature type="transmembrane region" description="Helical" evidence="6">
    <location>
        <begin position="103"/>
        <end position="125"/>
    </location>
</feature>
<evidence type="ECO:0000256" key="5">
    <source>
        <dbReference type="ARBA" id="ARBA00023136"/>
    </source>
</evidence>
<dbReference type="Gene3D" id="1.20.1250.20">
    <property type="entry name" value="MFS general substrate transporter like domains"/>
    <property type="match status" value="1"/>
</dbReference>
<dbReference type="AlphaFoldDB" id="A0AAJ8LZU5"/>
<evidence type="ECO:0000256" key="6">
    <source>
        <dbReference type="SAM" id="Phobius"/>
    </source>
</evidence>
<feature type="transmembrane region" description="Helical" evidence="6">
    <location>
        <begin position="554"/>
        <end position="573"/>
    </location>
</feature>
<evidence type="ECO:0000256" key="3">
    <source>
        <dbReference type="ARBA" id="ARBA00022692"/>
    </source>
</evidence>
<keyword evidence="2" id="KW-0813">Transport</keyword>
<dbReference type="InterPro" id="IPR011701">
    <property type="entry name" value="MFS"/>
</dbReference>
<evidence type="ECO:0000313" key="8">
    <source>
        <dbReference type="EMBL" id="WVN86775.1"/>
    </source>
</evidence>
<dbReference type="InterPro" id="IPR001958">
    <property type="entry name" value="Tet-R_TetA/multi-R_MdtG-like"/>
</dbReference>
<dbReference type="PANTHER" id="PTHR23504">
    <property type="entry name" value="MAJOR FACILITATOR SUPERFAMILY DOMAIN-CONTAINING PROTEIN 10"/>
    <property type="match status" value="1"/>
</dbReference>
<feature type="transmembrane region" description="Helical" evidence="6">
    <location>
        <begin position="517"/>
        <end position="542"/>
    </location>
</feature>
<feature type="transmembrane region" description="Helical" evidence="6">
    <location>
        <begin position="427"/>
        <end position="449"/>
    </location>
</feature>
<reference evidence="8" key="2">
    <citation type="journal article" date="2022" name="Elife">
        <title>Obligate sexual reproduction of a homothallic fungus closely related to the Cryptococcus pathogenic species complex.</title>
        <authorList>
            <person name="Passer A.R."/>
            <person name="Clancey S.A."/>
            <person name="Shea T."/>
            <person name="David-Palma M."/>
            <person name="Averette A.F."/>
            <person name="Boekhout T."/>
            <person name="Porcel B.M."/>
            <person name="Nowrousian M."/>
            <person name="Cuomo C.A."/>
            <person name="Sun S."/>
            <person name="Heitman J."/>
            <person name="Coelho M.A."/>
        </authorList>
    </citation>
    <scope>NUCLEOTIDE SEQUENCE</scope>
    <source>
        <strain evidence="8">CBS 7841</strain>
    </source>
</reference>
<dbReference type="GO" id="GO:0022857">
    <property type="term" value="F:transmembrane transporter activity"/>
    <property type="evidence" value="ECO:0007669"/>
    <property type="project" value="InterPro"/>
</dbReference>
<accession>A0AAJ8LZU5</accession>
<proteinExistence type="predicted"/>
<sequence length="604" mass="67504">MEVPDHLHLEKSGRLDKCPLSSAGIFKRLNIENKLTRLDKESNNLPLYIMWERLEAGNTPLPVAQITVLMAIRLAEPISYTVIFPFINQMVEELEVTDSHDRIGFYSGLVESVFAFVQFFTVYHWAKLSDKIGRKPVLLFGLVGVAISGSLFGLARSLWTMILFRSLSGALNGNVAVIKAAIGDITDESNSTEAFAMYGLTWTVGSMVGTALGGVLSHPYERFPEWFGSLEMFKIHPYLLPCLVSAGLTVLGISCTVLFFKESLPGFESPRSVFCFPLHINTTLSRLSTALVSPLSRTHTHRRNESLESMESDLETSVASEDVREELLPKGRMNRNFSKGRSTNEWDLWKLMRLRKVKIMVWNVFLNAFMQSAWNAAVLLFFFDRHHGLAMSPAAIGTVMALNGIWTVMCQILLLTPIRHWLGVTRAYQVLSAGYPFVWCFLPMLRLVLTATESPLPSDTKYGLHVDRLVVYPETRAWPTTICVNLYLVFTTFVGLSGSLMMVLVNNVSPDKTALGAINGICTAAGCMARVLGPSLVSTLFAMSMDRQIMGGKLWWISMVGISLVNSAVCIMVKSEKQAYQIRLDDDMEEERETLLEPANRLPE</sequence>
<dbReference type="PANTHER" id="PTHR23504:SF15">
    <property type="entry name" value="MAJOR FACILITATOR SUPERFAMILY (MFS) PROFILE DOMAIN-CONTAINING PROTEIN"/>
    <property type="match status" value="1"/>
</dbReference>
<evidence type="ECO:0000256" key="4">
    <source>
        <dbReference type="ARBA" id="ARBA00022989"/>
    </source>
</evidence>
<feature type="transmembrane region" description="Helical" evidence="6">
    <location>
        <begin position="395"/>
        <end position="415"/>
    </location>
</feature>
<gene>
    <name evidence="8" type="ORF">L203_101947</name>
</gene>
<dbReference type="Proteomes" id="UP000094043">
    <property type="component" value="Chromosome 2"/>
</dbReference>
<reference evidence="8" key="3">
    <citation type="submission" date="2024-01" db="EMBL/GenBank/DDBJ databases">
        <authorList>
            <person name="Coelho M.A."/>
            <person name="David-Palma M."/>
            <person name="Shea T."/>
            <person name="Sun S."/>
            <person name="Cuomo C.A."/>
            <person name="Heitman J."/>
        </authorList>
    </citation>
    <scope>NUCLEOTIDE SEQUENCE</scope>
    <source>
        <strain evidence="8">CBS 7841</strain>
    </source>
</reference>
<dbReference type="KEGG" id="cdep:91086159"/>
<dbReference type="InterPro" id="IPR036259">
    <property type="entry name" value="MFS_trans_sf"/>
</dbReference>
<feature type="transmembrane region" description="Helical" evidence="6">
    <location>
        <begin position="486"/>
        <end position="505"/>
    </location>
</feature>
<dbReference type="RefSeq" id="XP_066067475.1">
    <property type="nucleotide sequence ID" value="XM_066211378.1"/>
</dbReference>
<evidence type="ECO:0000256" key="1">
    <source>
        <dbReference type="ARBA" id="ARBA00004141"/>
    </source>
</evidence>
<feature type="transmembrane region" description="Helical" evidence="6">
    <location>
        <begin position="137"/>
        <end position="156"/>
    </location>
</feature>
<name>A0AAJ8LZU5_9TREE</name>
<dbReference type="SUPFAM" id="SSF103473">
    <property type="entry name" value="MFS general substrate transporter"/>
    <property type="match status" value="1"/>
</dbReference>
<dbReference type="PROSITE" id="PS50850">
    <property type="entry name" value="MFS"/>
    <property type="match status" value="1"/>
</dbReference>
<dbReference type="PRINTS" id="PR01035">
    <property type="entry name" value="TCRTETA"/>
</dbReference>
<dbReference type="EMBL" id="CP143785">
    <property type="protein sequence ID" value="WVN86775.1"/>
    <property type="molecule type" value="Genomic_DNA"/>
</dbReference>
<protein>
    <recommendedName>
        <fullName evidence="7">Major facilitator superfamily (MFS) profile domain-containing protein</fullName>
    </recommendedName>
</protein>
<dbReference type="GeneID" id="91086159"/>